<dbReference type="PANTHER" id="PTHR43140:SF1">
    <property type="entry name" value="TYPE I RESTRICTION ENZYME ECOKI SPECIFICITY SUBUNIT"/>
    <property type="match status" value="1"/>
</dbReference>
<evidence type="ECO:0000313" key="5">
    <source>
        <dbReference type="EMBL" id="MFC3156924.1"/>
    </source>
</evidence>
<sequence length="585" mass="65928">MEDAKLPKGWCLASIADVSIKGAQRKPVQDETFNYIDIGSINRDSKRIESPQCLLGKDAPSRARKIVNTGDVLVSLTRPNLNAVAYVPAKYDGQIASTGFEVIKALLVDGHYIFALTRSKHFIDSISGVVQGALYPAAKSIDVQTYEFPLPPLAEQKVIADKLDTLLAQVETTKARLERIPEILKTFRQSVLAAAMSGKLTEEWRNQNEYKDNVLQDIHDEKKIWLDKNSDHNEVKRILRRLKDSSKVIKYKNDKLPETWLWSQLEDSVLMIVDCHNKTAPYAEKGTPLIRTSNIRDGKFVWENLRFVSDETYEYWSRRCPPEPGDIMFTREAPMGEAAIIPPKHKLCLGQRTMLIRPIEKYVPAKFLLIALMDPNFRKRSEGIAVGTGVKHYRVGDVSNLLIAVPPTEEQTEIVRRVEEVFAFADNIEKKANAALERVNSLTQSILTKAFNGELTVDWRASNPELISGDNSAEALLEKIKIERDMIKKQPKPKRSAVERNKGSRMSRKIIKVVDALKEAGKPLSGQQLLAAAGYPSDSSTDQLERFFLDIREAMAIEKSIVKLKRSDDGQDWFTLPGTVEAKKS</sequence>
<evidence type="ECO:0000259" key="4">
    <source>
        <dbReference type="Pfam" id="PF01420"/>
    </source>
</evidence>
<feature type="domain" description="Type I restriction modification DNA specificity" evidence="4">
    <location>
        <begin position="7"/>
        <end position="181"/>
    </location>
</feature>
<dbReference type="Gene3D" id="3.90.220.20">
    <property type="entry name" value="DNA methylase specificity domains"/>
    <property type="match status" value="2"/>
</dbReference>
<keyword evidence="6" id="KW-1185">Reference proteome</keyword>
<gene>
    <name evidence="5" type="ORF">ACFOEB_17070</name>
</gene>
<dbReference type="GO" id="GO:0004519">
    <property type="term" value="F:endonuclease activity"/>
    <property type="evidence" value="ECO:0007669"/>
    <property type="project" value="UniProtKB-KW"/>
</dbReference>
<keyword evidence="5" id="KW-0540">Nuclease</keyword>
<keyword evidence="3" id="KW-0238">DNA-binding</keyword>
<comment type="similarity">
    <text evidence="1">Belongs to the type-I restriction system S methylase family.</text>
</comment>
<dbReference type="CDD" id="cd17246">
    <property type="entry name" value="RMtype1_S_SonII-TRD2-CR2_like"/>
    <property type="match status" value="1"/>
</dbReference>
<evidence type="ECO:0000256" key="1">
    <source>
        <dbReference type="ARBA" id="ARBA00010923"/>
    </source>
</evidence>
<dbReference type="Pfam" id="PF01420">
    <property type="entry name" value="Methylase_S"/>
    <property type="match status" value="2"/>
</dbReference>
<evidence type="ECO:0000313" key="6">
    <source>
        <dbReference type="Proteomes" id="UP001595548"/>
    </source>
</evidence>
<protein>
    <submittedName>
        <fullName evidence="5">Restriction endonuclease subunit S</fullName>
        <ecNumber evidence="5">3.1.21.-</ecNumber>
    </submittedName>
</protein>
<proteinExistence type="inferred from homology"/>
<evidence type="ECO:0000256" key="2">
    <source>
        <dbReference type="ARBA" id="ARBA00022747"/>
    </source>
</evidence>
<accession>A0ABV7HW83</accession>
<dbReference type="InterPro" id="IPR000055">
    <property type="entry name" value="Restrct_endonuc_typeI_TRD"/>
</dbReference>
<dbReference type="InterPro" id="IPR044946">
    <property type="entry name" value="Restrct_endonuc_typeI_TRD_sf"/>
</dbReference>
<keyword evidence="5" id="KW-0378">Hydrolase</keyword>
<name>A0ABV7HW83_9GAMM</name>
<dbReference type="SUPFAM" id="SSF116734">
    <property type="entry name" value="DNA methylase specificity domain"/>
    <property type="match status" value="2"/>
</dbReference>
<dbReference type="GO" id="GO:0016787">
    <property type="term" value="F:hydrolase activity"/>
    <property type="evidence" value="ECO:0007669"/>
    <property type="project" value="UniProtKB-KW"/>
</dbReference>
<dbReference type="InterPro" id="IPR051212">
    <property type="entry name" value="Type-I_RE_S_subunit"/>
</dbReference>
<dbReference type="EMBL" id="JBHRTL010000031">
    <property type="protein sequence ID" value="MFC3156924.1"/>
    <property type="molecule type" value="Genomic_DNA"/>
</dbReference>
<evidence type="ECO:0000256" key="3">
    <source>
        <dbReference type="ARBA" id="ARBA00023125"/>
    </source>
</evidence>
<feature type="domain" description="Type I restriction modification DNA specificity" evidence="4">
    <location>
        <begin position="288"/>
        <end position="438"/>
    </location>
</feature>
<keyword evidence="5" id="KW-0255">Endonuclease</keyword>
<organism evidence="5 6">
    <name type="scientific">Gilvimarinus japonicus</name>
    <dbReference type="NCBI Taxonomy" id="1796469"/>
    <lineage>
        <taxon>Bacteria</taxon>
        <taxon>Pseudomonadati</taxon>
        <taxon>Pseudomonadota</taxon>
        <taxon>Gammaproteobacteria</taxon>
        <taxon>Cellvibrionales</taxon>
        <taxon>Cellvibrionaceae</taxon>
        <taxon>Gilvimarinus</taxon>
    </lineage>
</organism>
<dbReference type="EC" id="3.1.21.-" evidence="5"/>
<dbReference type="RefSeq" id="WP_382418406.1">
    <property type="nucleotide sequence ID" value="NZ_AP031500.1"/>
</dbReference>
<dbReference type="Proteomes" id="UP001595548">
    <property type="component" value="Unassembled WGS sequence"/>
</dbReference>
<comment type="caution">
    <text evidence="5">The sequence shown here is derived from an EMBL/GenBank/DDBJ whole genome shotgun (WGS) entry which is preliminary data.</text>
</comment>
<dbReference type="PANTHER" id="PTHR43140">
    <property type="entry name" value="TYPE-1 RESTRICTION ENZYME ECOKI SPECIFICITY PROTEIN"/>
    <property type="match status" value="1"/>
</dbReference>
<reference evidence="6" key="1">
    <citation type="journal article" date="2019" name="Int. J. Syst. Evol. Microbiol.">
        <title>The Global Catalogue of Microorganisms (GCM) 10K type strain sequencing project: providing services to taxonomists for standard genome sequencing and annotation.</title>
        <authorList>
            <consortium name="The Broad Institute Genomics Platform"/>
            <consortium name="The Broad Institute Genome Sequencing Center for Infectious Disease"/>
            <person name="Wu L."/>
            <person name="Ma J."/>
        </authorList>
    </citation>
    <scope>NUCLEOTIDE SEQUENCE [LARGE SCALE GENOMIC DNA]</scope>
    <source>
        <strain evidence="6">KCTC 52141</strain>
    </source>
</reference>
<keyword evidence="2" id="KW-0680">Restriction system</keyword>